<accession>E4TUE0</accession>
<organism evidence="1 2">
    <name type="scientific">Marivirga tractuosa (strain ATCC 23168 / DSM 4126 / NBRC 15989 / NCIMB 1408 / VKM B-1430 / H-43)</name>
    <name type="common">Microscilla tractuosa</name>
    <name type="synonym">Flexibacter tractuosus</name>
    <dbReference type="NCBI Taxonomy" id="643867"/>
    <lineage>
        <taxon>Bacteria</taxon>
        <taxon>Pseudomonadati</taxon>
        <taxon>Bacteroidota</taxon>
        <taxon>Cytophagia</taxon>
        <taxon>Cytophagales</taxon>
        <taxon>Marivirgaceae</taxon>
        <taxon>Marivirga</taxon>
    </lineage>
</organism>
<sequence>MKMDKMIEEHINHIKDIRGYFLTDKKLINFIRFRPGNQDIDVIKEKVMAVANHDKADYFIRCGFQNNIKKLQIDSSLGQGELLIAVSVAQNGNNSIDYENIEFASRYCAVHCPAYFPLWNSHSLKIAEAFSQSCFSPDDYLEYGAVVKEMKSKHNLAPLNYFDISKFFWIYQEDLIRYYTWN</sequence>
<reference evidence="1 2" key="1">
    <citation type="journal article" date="2011" name="Stand. Genomic Sci.">
        <title>Complete genome sequence of Marivirga tractuosa type strain (H-43).</title>
        <authorList>
            <person name="Pagani I."/>
            <person name="Chertkov O."/>
            <person name="Lapidus A."/>
            <person name="Lucas S."/>
            <person name="Del Rio T.G."/>
            <person name="Tice H."/>
            <person name="Copeland A."/>
            <person name="Cheng J.F."/>
            <person name="Nolan M."/>
            <person name="Saunders E."/>
            <person name="Pitluck S."/>
            <person name="Held B."/>
            <person name="Goodwin L."/>
            <person name="Liolios K."/>
            <person name="Ovchinikova G."/>
            <person name="Ivanova N."/>
            <person name="Mavromatis K."/>
            <person name="Pati A."/>
            <person name="Chen A."/>
            <person name="Palaniappan K."/>
            <person name="Land M."/>
            <person name="Hauser L."/>
            <person name="Jeffries C.D."/>
            <person name="Detter J.C."/>
            <person name="Han C."/>
            <person name="Tapia R."/>
            <person name="Ngatchou-Djao O.D."/>
            <person name="Rohde M."/>
            <person name="Goker M."/>
            <person name="Spring S."/>
            <person name="Sikorski J."/>
            <person name="Woyke T."/>
            <person name="Bristow J."/>
            <person name="Eisen J.A."/>
            <person name="Markowitz V."/>
            <person name="Hugenholtz P."/>
            <person name="Klenk H.P."/>
            <person name="Kyrpides N.C."/>
        </authorList>
    </citation>
    <scope>NUCLEOTIDE SEQUENCE [LARGE SCALE GENOMIC DNA]</scope>
    <source>
        <strain evidence="2">ATCC 23168 / DSM 4126 / NBRC 15989 / NCIMB 1408 / VKM B-1430 / H-43</strain>
    </source>
</reference>
<dbReference type="EMBL" id="CP002349">
    <property type="protein sequence ID" value="ADR22058.1"/>
    <property type="molecule type" value="Genomic_DNA"/>
</dbReference>
<name>E4TUE0_MARTH</name>
<evidence type="ECO:0000313" key="1">
    <source>
        <dbReference type="EMBL" id="ADR22058.1"/>
    </source>
</evidence>
<dbReference type="KEGG" id="mtt:Ftrac_2074"/>
<dbReference type="AlphaFoldDB" id="E4TUE0"/>
<dbReference type="STRING" id="643867.Ftrac_2074"/>
<protein>
    <submittedName>
        <fullName evidence="1">Uncharacterized protein</fullName>
    </submittedName>
</protein>
<dbReference type="RefSeq" id="WP_013454201.1">
    <property type="nucleotide sequence ID" value="NC_014759.1"/>
</dbReference>
<gene>
    <name evidence="1" type="ordered locus">Ftrac_2074</name>
</gene>
<proteinExistence type="predicted"/>
<dbReference type="OrthoDB" id="9792813at2"/>
<dbReference type="eggNOG" id="ENOG50317NP">
    <property type="taxonomic scope" value="Bacteria"/>
</dbReference>
<evidence type="ECO:0000313" key="2">
    <source>
        <dbReference type="Proteomes" id="UP000008720"/>
    </source>
</evidence>
<dbReference type="HOGENOM" id="CLU_072283_0_0_10"/>
<dbReference type="Proteomes" id="UP000008720">
    <property type="component" value="Chromosome"/>
</dbReference>
<keyword evidence="2" id="KW-1185">Reference proteome</keyword>